<dbReference type="SUPFAM" id="SSF48371">
    <property type="entry name" value="ARM repeat"/>
    <property type="match status" value="1"/>
</dbReference>
<dbReference type="Pfam" id="PF13646">
    <property type="entry name" value="HEAT_2"/>
    <property type="match status" value="1"/>
</dbReference>
<protein>
    <submittedName>
        <fullName evidence="2">HEAT repeat domain-containing protein</fullName>
    </submittedName>
</protein>
<name>A0ABR9B0L0_9BACL</name>
<sequence>MDNQELQQEAASKYEELKKAANRTSNWRERLDAVEQLGQLDNPQVIDVLKHRLMNDTVYQVQEAAYRELKKLGEDVQLPPRKNGEIVKGLTKLLVRIKKSLPADHTYEQFKEKLQKMRSDVYDAYEGQKGDDFDQWLESTWASLSKK</sequence>
<dbReference type="EMBL" id="JACYTN010000011">
    <property type="protein sequence ID" value="MBD8499478.1"/>
    <property type="molecule type" value="Genomic_DNA"/>
</dbReference>
<feature type="coiled-coil region" evidence="1">
    <location>
        <begin position="3"/>
        <end position="37"/>
    </location>
</feature>
<dbReference type="RefSeq" id="WP_192025830.1">
    <property type="nucleotide sequence ID" value="NZ_JACYTN010000011.1"/>
</dbReference>
<keyword evidence="1" id="KW-0175">Coiled coil</keyword>
<evidence type="ECO:0000256" key="1">
    <source>
        <dbReference type="SAM" id="Coils"/>
    </source>
</evidence>
<organism evidence="2 3">
    <name type="scientific">Paenibacillus arenosi</name>
    <dbReference type="NCBI Taxonomy" id="2774142"/>
    <lineage>
        <taxon>Bacteria</taxon>
        <taxon>Bacillati</taxon>
        <taxon>Bacillota</taxon>
        <taxon>Bacilli</taxon>
        <taxon>Bacillales</taxon>
        <taxon>Paenibacillaceae</taxon>
        <taxon>Paenibacillus</taxon>
    </lineage>
</organism>
<reference evidence="2 3" key="1">
    <citation type="submission" date="2020-09" db="EMBL/GenBank/DDBJ databases">
        <title>Paenibacillus sp. CAU 1523 isolated from sand of Haeundae Beach.</title>
        <authorList>
            <person name="Kim W."/>
        </authorList>
    </citation>
    <scope>NUCLEOTIDE SEQUENCE [LARGE SCALE GENOMIC DNA]</scope>
    <source>
        <strain evidence="2 3">CAU 1523</strain>
    </source>
</reference>
<dbReference type="Proteomes" id="UP000634529">
    <property type="component" value="Unassembled WGS sequence"/>
</dbReference>
<proteinExistence type="predicted"/>
<dbReference type="InterPro" id="IPR011989">
    <property type="entry name" value="ARM-like"/>
</dbReference>
<dbReference type="Gene3D" id="1.25.10.10">
    <property type="entry name" value="Leucine-rich Repeat Variant"/>
    <property type="match status" value="1"/>
</dbReference>
<evidence type="ECO:0000313" key="3">
    <source>
        <dbReference type="Proteomes" id="UP000634529"/>
    </source>
</evidence>
<gene>
    <name evidence="2" type="ORF">IFO66_14370</name>
</gene>
<evidence type="ECO:0000313" key="2">
    <source>
        <dbReference type="EMBL" id="MBD8499478.1"/>
    </source>
</evidence>
<comment type="caution">
    <text evidence="2">The sequence shown here is derived from an EMBL/GenBank/DDBJ whole genome shotgun (WGS) entry which is preliminary data.</text>
</comment>
<accession>A0ABR9B0L0</accession>
<dbReference type="InterPro" id="IPR016024">
    <property type="entry name" value="ARM-type_fold"/>
</dbReference>
<keyword evidence="3" id="KW-1185">Reference proteome</keyword>